<accession>A0A7U9GFG6</accession>
<dbReference type="PANTHER" id="PTHR43767:SF11">
    <property type="entry name" value="MEDIUM-CHAIN-FATTY-ACID--COA LIGASE"/>
    <property type="match status" value="1"/>
</dbReference>
<protein>
    <submittedName>
        <fullName evidence="3">Medium-chain-fatty-acid--CoA ligase</fullName>
    </submittedName>
</protein>
<gene>
    <name evidence="3" type="ORF">KUC_2164</name>
</gene>
<dbReference type="InterPro" id="IPR000873">
    <property type="entry name" value="AMP-dep_synth/lig_dom"/>
</dbReference>
<dbReference type="AlphaFoldDB" id="A0A7U9GFG6"/>
<evidence type="ECO:0000313" key="4">
    <source>
        <dbReference type="Proteomes" id="UP000005756"/>
    </source>
</evidence>
<sequence length="565" mass="62593">MLQEQCYKNNVKGVFMPSVTPKILPAASSATNPALMIGDLLEAGVRMAGDNQIVYRDQSRHSYERFRERVHQLAHTLTSQGVQAGDVVAVLDWDSHRYLECFFAIPMIGAVLHTVNVRLAPEQILYTMDHAEDAFVIVHEEFVPLLEPLADKLPQVRGYLLCQETPQTVDTSLSLVGEFEALLSQQPTHYDFPTFDENAVATLFYTTGTTGNPKGVFFTHRQLVLHTLNEASAFQAPGFELLNRDKVYMPITPMFHVHAWGVPYTATLMGATQVYPGRYEPEMLVKLLVSEKVDFSHCVPTLLNMVVSAEAIASKQVDLSGWKVLVGGSALTQALASKAWTLGIDTRSAYGMSETCPLLTADILPRDVGDADFETQLPWRCKAGLPIPLVKLQVVNADGEPLPNDGKSVGEVRVQAPWLTQAYYKEEKRSAELWRNGWLHTGDVGSLDEQGFLTISDRIKDVIKTGGEWLSSLELESYISQCPGIAEVAVIGVADDKWGERPAALAVPVDLNNPPTTETVQAFLEQFVAQGKLNRWAIPSMIRFVDEIPKTSVGKLDKKRIRTEI</sequence>
<reference evidence="3 4" key="1">
    <citation type="submission" date="2011-10" db="EMBL/GenBank/DDBJ databases">
        <authorList>
            <person name="Quillaguamn J."/>
            <person name="Guzmn D."/>
            <person name="Balderrama-Subieta A."/>
            <person name="Cardona-Ortuo C."/>
            <person name="Guevara-Martnez M."/>
            <person name="Callisaya-Quispe N."/>
        </authorList>
    </citation>
    <scope>NUCLEOTIDE SEQUENCE [LARGE SCALE GENOMIC DNA]</scope>
    <source>
        <strain evidence="3 4">LC1</strain>
    </source>
</reference>
<dbReference type="CDD" id="cd12119">
    <property type="entry name" value="ttLC_FACS_AlkK_like"/>
    <property type="match status" value="1"/>
</dbReference>
<organism evidence="3 4">
    <name type="scientific">Vreelandella boliviensis LC1</name>
    <dbReference type="NCBI Taxonomy" id="1072583"/>
    <lineage>
        <taxon>Bacteria</taxon>
        <taxon>Pseudomonadati</taxon>
        <taxon>Pseudomonadota</taxon>
        <taxon>Gammaproteobacteria</taxon>
        <taxon>Oceanospirillales</taxon>
        <taxon>Halomonadaceae</taxon>
        <taxon>Vreelandella</taxon>
    </lineage>
</organism>
<evidence type="ECO:0000313" key="3">
    <source>
        <dbReference type="EMBL" id="EHJ92219.1"/>
    </source>
</evidence>
<evidence type="ECO:0000259" key="1">
    <source>
        <dbReference type="Pfam" id="PF00501"/>
    </source>
</evidence>
<dbReference type="Pfam" id="PF00501">
    <property type="entry name" value="AMP-binding"/>
    <property type="match status" value="1"/>
</dbReference>
<dbReference type="GO" id="GO:0016877">
    <property type="term" value="F:ligase activity, forming carbon-sulfur bonds"/>
    <property type="evidence" value="ECO:0007669"/>
    <property type="project" value="UniProtKB-ARBA"/>
</dbReference>
<dbReference type="Gene3D" id="3.30.300.30">
    <property type="match status" value="1"/>
</dbReference>
<dbReference type="Gene3D" id="3.40.50.12780">
    <property type="entry name" value="N-terminal domain of ligase-like"/>
    <property type="match status" value="1"/>
</dbReference>
<dbReference type="InterPro" id="IPR042099">
    <property type="entry name" value="ANL_N_sf"/>
</dbReference>
<dbReference type="SUPFAM" id="SSF56801">
    <property type="entry name" value="Acetyl-CoA synthetase-like"/>
    <property type="match status" value="1"/>
</dbReference>
<feature type="domain" description="AMP-dependent synthetase/ligase" evidence="1">
    <location>
        <begin position="46"/>
        <end position="424"/>
    </location>
</feature>
<dbReference type="InterPro" id="IPR050237">
    <property type="entry name" value="ATP-dep_AMP-bd_enzyme"/>
</dbReference>
<keyword evidence="3" id="KW-0436">Ligase</keyword>
<evidence type="ECO:0000259" key="2">
    <source>
        <dbReference type="Pfam" id="PF13193"/>
    </source>
</evidence>
<dbReference type="InterPro" id="IPR025110">
    <property type="entry name" value="AMP-bd_C"/>
</dbReference>
<dbReference type="Proteomes" id="UP000005756">
    <property type="component" value="Unassembled WGS sequence"/>
</dbReference>
<feature type="domain" description="AMP-binding enzyme C-terminal" evidence="2">
    <location>
        <begin position="474"/>
        <end position="555"/>
    </location>
</feature>
<dbReference type="NCBIfam" id="NF004837">
    <property type="entry name" value="PRK06187.1"/>
    <property type="match status" value="1"/>
</dbReference>
<dbReference type="PROSITE" id="PS00455">
    <property type="entry name" value="AMP_BINDING"/>
    <property type="match status" value="1"/>
</dbReference>
<dbReference type="InterPro" id="IPR020845">
    <property type="entry name" value="AMP-binding_CS"/>
</dbReference>
<dbReference type="Pfam" id="PF13193">
    <property type="entry name" value="AMP-binding_C"/>
    <property type="match status" value="1"/>
</dbReference>
<dbReference type="PANTHER" id="PTHR43767">
    <property type="entry name" value="LONG-CHAIN-FATTY-ACID--COA LIGASE"/>
    <property type="match status" value="1"/>
</dbReference>
<name>A0A7U9GFG6_9GAMM</name>
<dbReference type="InterPro" id="IPR045851">
    <property type="entry name" value="AMP-bd_C_sf"/>
</dbReference>
<dbReference type="EMBL" id="JH393258">
    <property type="protein sequence ID" value="EHJ92219.1"/>
    <property type="molecule type" value="Genomic_DNA"/>
</dbReference>
<proteinExistence type="predicted"/>